<dbReference type="InterPro" id="IPR041916">
    <property type="entry name" value="Anti_sigma_zinc_sf"/>
</dbReference>
<dbReference type="CDD" id="cd20301">
    <property type="entry name" value="cupin_ChrR"/>
    <property type="match status" value="1"/>
</dbReference>
<dbReference type="NCBIfam" id="TIGR02451">
    <property type="entry name" value="anti_sig_ChrR"/>
    <property type="match status" value="1"/>
</dbReference>
<evidence type="ECO:0000313" key="3">
    <source>
        <dbReference type="Proteomes" id="UP000287996"/>
    </source>
</evidence>
<reference evidence="2 3" key="1">
    <citation type="journal article" date="2011" name="Front. Microbiol.">
        <title>Genomic signatures of strain selection and enhancement in Bacillus atrophaeus var. globigii, a historical biowarfare simulant.</title>
        <authorList>
            <person name="Gibbons H.S."/>
            <person name="Broomall S.M."/>
            <person name="McNew L.A."/>
            <person name="Daligault H."/>
            <person name="Chapman C."/>
            <person name="Bruce D."/>
            <person name="Karavis M."/>
            <person name="Krepps M."/>
            <person name="McGregor P.A."/>
            <person name="Hong C."/>
            <person name="Park K.H."/>
            <person name="Akmal A."/>
            <person name="Feldman A."/>
            <person name="Lin J.S."/>
            <person name="Chang W.E."/>
            <person name="Higgs B.W."/>
            <person name="Demirev P."/>
            <person name="Lindquist J."/>
            <person name="Liem A."/>
            <person name="Fochler E."/>
            <person name="Read T.D."/>
            <person name="Tapia R."/>
            <person name="Johnson S."/>
            <person name="Bishop-Lilly K.A."/>
            <person name="Detter C."/>
            <person name="Han C."/>
            <person name="Sozhamannan S."/>
            <person name="Rosenzweig C.N."/>
            <person name="Skowronski E.W."/>
        </authorList>
    </citation>
    <scope>NUCLEOTIDE SEQUENCE [LARGE SCALE GENOMIC DNA]</scope>
    <source>
        <strain evidence="2 3">CC-PW-9</strain>
    </source>
</reference>
<name>A0A432ZTY4_9GAMM</name>
<protein>
    <submittedName>
        <fullName evidence="2">Transcriptional regulator</fullName>
    </submittedName>
</protein>
<comment type="caution">
    <text evidence="2">The sequence shown here is derived from an EMBL/GenBank/DDBJ whole genome shotgun (WGS) entry which is preliminary data.</text>
</comment>
<proteinExistence type="predicted"/>
<organism evidence="2 3">
    <name type="scientific">Idiomarina tyrosinivorans</name>
    <dbReference type="NCBI Taxonomy" id="1445662"/>
    <lineage>
        <taxon>Bacteria</taxon>
        <taxon>Pseudomonadati</taxon>
        <taxon>Pseudomonadota</taxon>
        <taxon>Gammaproteobacteria</taxon>
        <taxon>Alteromonadales</taxon>
        <taxon>Idiomarinaceae</taxon>
        <taxon>Idiomarina</taxon>
    </lineage>
</organism>
<dbReference type="Gene3D" id="2.60.120.10">
    <property type="entry name" value="Jelly Rolls"/>
    <property type="match status" value="1"/>
</dbReference>
<dbReference type="InterPro" id="IPR014710">
    <property type="entry name" value="RmlC-like_jellyroll"/>
</dbReference>
<dbReference type="SUPFAM" id="SSF51182">
    <property type="entry name" value="RmlC-like cupins"/>
    <property type="match status" value="1"/>
</dbReference>
<dbReference type="RefSeq" id="WP_126840750.1">
    <property type="nucleotide sequence ID" value="NZ_PIQH01000001.1"/>
</dbReference>
<dbReference type="Pfam" id="PF12973">
    <property type="entry name" value="Cupin_7"/>
    <property type="match status" value="1"/>
</dbReference>
<dbReference type="EMBL" id="PIQH01000001">
    <property type="protein sequence ID" value="RUO81405.1"/>
    <property type="molecule type" value="Genomic_DNA"/>
</dbReference>
<sequence length="221" mass="24732">MIKAHPSEALLYQYSSGELSCAMSLMVATHIDMCPSCQRVSAEIEQHLCEKHFDEIAAKWDQKQCDDMLAAIFSSESSHPLIHNDPNNMICLQGRRFNLPPTLANNAYRIGDWNHMLGKLWRAPVSIGGVENTNLIYMEPGATVPEHTHKGVEATLVVNGTFSDEYDSYEDGDFIMLDASRKHSPRTVQEDCLTLATLDAPLHFTSGISRLLNPFSSLFFK</sequence>
<dbReference type="InterPro" id="IPR011051">
    <property type="entry name" value="RmlC_Cupin_sf"/>
</dbReference>
<gene>
    <name evidence="2" type="ORF">CWI84_01205</name>
</gene>
<dbReference type="Gene3D" id="1.10.10.1320">
    <property type="entry name" value="Anti-sigma factor, zinc-finger domain"/>
    <property type="match status" value="1"/>
</dbReference>
<dbReference type="InterPro" id="IPR025979">
    <property type="entry name" value="ChrR-like_cupin_dom"/>
</dbReference>
<accession>A0A432ZTY4</accession>
<feature type="domain" description="ChrR-like cupin" evidence="1">
    <location>
        <begin position="130"/>
        <end position="195"/>
    </location>
</feature>
<dbReference type="InterPro" id="IPR012807">
    <property type="entry name" value="Anti-sigma_ChrR"/>
</dbReference>
<dbReference type="AlphaFoldDB" id="A0A432ZTY4"/>
<keyword evidence="3" id="KW-1185">Reference proteome</keyword>
<evidence type="ECO:0000259" key="1">
    <source>
        <dbReference type="Pfam" id="PF12973"/>
    </source>
</evidence>
<evidence type="ECO:0000313" key="2">
    <source>
        <dbReference type="EMBL" id="RUO81405.1"/>
    </source>
</evidence>
<dbReference type="OrthoDB" id="2988517at2"/>
<dbReference type="Proteomes" id="UP000287996">
    <property type="component" value="Unassembled WGS sequence"/>
</dbReference>